<name>B5RTS0_DEBHA</name>
<dbReference type="Gene3D" id="3.90.1150.10">
    <property type="entry name" value="Aspartate Aminotransferase, domain 1"/>
    <property type="match status" value="1"/>
</dbReference>
<sequence>MGVQGCADGYIGDHISLAPSFVVTRIDIMEICTKVVKSIEELRQELISEGNL</sequence>
<dbReference type="AlphaFoldDB" id="B5RTS0"/>
<dbReference type="InParanoid" id="B5RTS0"/>
<dbReference type="KEGG" id="dha:DEHA2E00132g"/>
<dbReference type="VEuPathDB" id="FungiDB:DEHA2E00132g"/>
<keyword evidence="2" id="KW-1185">Reference proteome</keyword>
<dbReference type="HOGENOM" id="CLU_3087184_0_0_1"/>
<proteinExistence type="predicted"/>
<gene>
    <name evidence="1" type="ordered locus">DEHA2E00132g</name>
</gene>
<evidence type="ECO:0000313" key="1">
    <source>
        <dbReference type="EMBL" id="CAR65732.1"/>
    </source>
</evidence>
<dbReference type="GeneID" id="8998606"/>
<protein>
    <submittedName>
        <fullName evidence="1">DEHA2E00132p</fullName>
    </submittedName>
</protein>
<dbReference type="InterPro" id="IPR015422">
    <property type="entry name" value="PyrdxlP-dep_Trfase_small"/>
</dbReference>
<reference evidence="1 2" key="1">
    <citation type="journal article" date="2004" name="Nature">
        <title>Genome evolution in yeasts.</title>
        <authorList>
            <consortium name="Genolevures"/>
            <person name="Dujon B."/>
            <person name="Sherman D."/>
            <person name="Fischer G."/>
            <person name="Durrens P."/>
            <person name="Casaregola S."/>
            <person name="Lafontaine I."/>
            <person name="de Montigny J."/>
            <person name="Marck C."/>
            <person name="Neuveglise C."/>
            <person name="Talla E."/>
            <person name="Goffard N."/>
            <person name="Frangeul L."/>
            <person name="Aigle M."/>
            <person name="Anthouard V."/>
            <person name="Babour A."/>
            <person name="Barbe V."/>
            <person name="Barnay S."/>
            <person name="Blanchin S."/>
            <person name="Beckerich J.M."/>
            <person name="Beyne E."/>
            <person name="Bleykasten C."/>
            <person name="Boisrame A."/>
            <person name="Boyer J."/>
            <person name="Cattolico L."/>
            <person name="Confanioleri F."/>
            <person name="de Daruvar A."/>
            <person name="Despons L."/>
            <person name="Fabre E."/>
            <person name="Fairhead C."/>
            <person name="Ferry-Dumazet H."/>
            <person name="Groppi A."/>
            <person name="Hantraye F."/>
            <person name="Hennequin C."/>
            <person name="Jauniaux N."/>
            <person name="Joyet P."/>
            <person name="Kachouri R."/>
            <person name="Kerrest A."/>
            <person name="Koszul R."/>
            <person name="Lemaire M."/>
            <person name="Lesur I."/>
            <person name="Ma L."/>
            <person name="Muller H."/>
            <person name="Nicaud J.M."/>
            <person name="Nikolski M."/>
            <person name="Oztas S."/>
            <person name="Ozier-Kalogeropoulos O."/>
            <person name="Pellenz S."/>
            <person name="Potier S."/>
            <person name="Richard G.F."/>
            <person name="Straub M.L."/>
            <person name="Suleau A."/>
            <person name="Swennene D."/>
            <person name="Tekaia F."/>
            <person name="Wesolowski-Louvel M."/>
            <person name="Westhof E."/>
            <person name="Wirth B."/>
            <person name="Zeniou-Meyer M."/>
            <person name="Zivanovic I."/>
            <person name="Bolotin-Fukuhara M."/>
            <person name="Thierry A."/>
            <person name="Bouchier C."/>
            <person name="Caudron B."/>
            <person name="Scarpelli C."/>
            <person name="Gaillardin C."/>
            <person name="Weissenbach J."/>
            <person name="Wincker P."/>
            <person name="Souciet J.L."/>
        </authorList>
    </citation>
    <scope>NUCLEOTIDE SEQUENCE [LARGE SCALE GENOMIC DNA]</scope>
    <source>
        <strain evidence="2">ATCC 36239 / CBS 767 / BCRC 21394 / JCM 1990 / NBRC 0083 / IGC 2968</strain>
    </source>
</reference>
<dbReference type="EMBL" id="CR382137">
    <property type="protein sequence ID" value="CAR65732.1"/>
    <property type="molecule type" value="Genomic_DNA"/>
</dbReference>
<evidence type="ECO:0000313" key="2">
    <source>
        <dbReference type="Proteomes" id="UP000000599"/>
    </source>
</evidence>
<dbReference type="Proteomes" id="UP000000599">
    <property type="component" value="Chromosome E"/>
</dbReference>
<accession>B5RTS0</accession>
<dbReference type="RefSeq" id="XP_002770380.1">
    <property type="nucleotide sequence ID" value="XM_002770334.1"/>
</dbReference>
<organism evidence="1 2">
    <name type="scientific">Debaryomyces hansenii (strain ATCC 36239 / CBS 767 / BCRC 21394 / JCM 1990 / NBRC 0083 / IGC 2968)</name>
    <name type="common">Yeast</name>
    <name type="synonym">Torulaspora hansenii</name>
    <dbReference type="NCBI Taxonomy" id="284592"/>
    <lineage>
        <taxon>Eukaryota</taxon>
        <taxon>Fungi</taxon>
        <taxon>Dikarya</taxon>
        <taxon>Ascomycota</taxon>
        <taxon>Saccharomycotina</taxon>
        <taxon>Pichiomycetes</taxon>
        <taxon>Debaryomycetaceae</taxon>
        <taxon>Debaryomyces</taxon>
    </lineage>
</organism>